<dbReference type="Pfam" id="PF01738">
    <property type="entry name" value="DLH"/>
    <property type="match status" value="1"/>
</dbReference>
<evidence type="ECO:0000259" key="1">
    <source>
        <dbReference type="Pfam" id="PF01738"/>
    </source>
</evidence>
<dbReference type="AlphaFoldDB" id="A0AAD7CAV9"/>
<evidence type="ECO:0000313" key="3">
    <source>
        <dbReference type="Proteomes" id="UP001221142"/>
    </source>
</evidence>
<dbReference type="EMBL" id="JARKIF010000003">
    <property type="protein sequence ID" value="KAJ7644112.1"/>
    <property type="molecule type" value="Genomic_DNA"/>
</dbReference>
<comment type="caution">
    <text evidence="2">The sequence shown here is derived from an EMBL/GenBank/DDBJ whole genome shotgun (WGS) entry which is preliminary data.</text>
</comment>
<evidence type="ECO:0000313" key="2">
    <source>
        <dbReference type="EMBL" id="KAJ7644112.1"/>
    </source>
</evidence>
<dbReference type="InterPro" id="IPR029058">
    <property type="entry name" value="AB_hydrolase_fold"/>
</dbReference>
<dbReference type="PANTHER" id="PTHR17630">
    <property type="entry name" value="DIENELACTONE HYDROLASE"/>
    <property type="match status" value="1"/>
</dbReference>
<organism evidence="2 3">
    <name type="scientific">Roridomyces roridus</name>
    <dbReference type="NCBI Taxonomy" id="1738132"/>
    <lineage>
        <taxon>Eukaryota</taxon>
        <taxon>Fungi</taxon>
        <taxon>Dikarya</taxon>
        <taxon>Basidiomycota</taxon>
        <taxon>Agaricomycotina</taxon>
        <taxon>Agaricomycetes</taxon>
        <taxon>Agaricomycetidae</taxon>
        <taxon>Agaricales</taxon>
        <taxon>Marasmiineae</taxon>
        <taxon>Mycenaceae</taxon>
        <taxon>Roridomyces</taxon>
    </lineage>
</organism>
<reference evidence="2" key="1">
    <citation type="submission" date="2023-03" db="EMBL/GenBank/DDBJ databases">
        <title>Massive genome expansion in bonnet fungi (Mycena s.s.) driven by repeated elements and novel gene families across ecological guilds.</title>
        <authorList>
            <consortium name="Lawrence Berkeley National Laboratory"/>
            <person name="Harder C.B."/>
            <person name="Miyauchi S."/>
            <person name="Viragh M."/>
            <person name="Kuo A."/>
            <person name="Thoen E."/>
            <person name="Andreopoulos B."/>
            <person name="Lu D."/>
            <person name="Skrede I."/>
            <person name="Drula E."/>
            <person name="Henrissat B."/>
            <person name="Morin E."/>
            <person name="Kohler A."/>
            <person name="Barry K."/>
            <person name="LaButti K."/>
            <person name="Morin E."/>
            <person name="Salamov A."/>
            <person name="Lipzen A."/>
            <person name="Mereny Z."/>
            <person name="Hegedus B."/>
            <person name="Baldrian P."/>
            <person name="Stursova M."/>
            <person name="Weitz H."/>
            <person name="Taylor A."/>
            <person name="Grigoriev I.V."/>
            <person name="Nagy L.G."/>
            <person name="Martin F."/>
            <person name="Kauserud H."/>
        </authorList>
    </citation>
    <scope>NUCLEOTIDE SEQUENCE</scope>
    <source>
        <strain evidence="2">9284</strain>
    </source>
</reference>
<proteinExistence type="predicted"/>
<accession>A0AAD7CAV9</accession>
<sequence length="269" mass="29713">MSCPDCFRGNVIEGEPTGVMREDLGAYLAAGPPGNTKRAIILLTDLFGLQLKNSKILADNFSAQLQCDVWVPDFFKGRPICVPEQLTAMPQKAGDKLGFLGLLQLVWACLPSVYSYWRGRPAVATRRAHVIIKKIQAEKKYEKLGTIGYCFGGAIATNIGGSDKELFQSIVLAHTSPTTDEQVKAIIAPTAWVNAEEDMAIPTARLNEIEALYASRRDKPDFVEYAVYVYKGTTHGFASRPNLKYPEVKEGFEKAFNDSVAWFEKTIPA</sequence>
<feature type="domain" description="Dienelactone hydrolase" evidence="1">
    <location>
        <begin position="29"/>
        <end position="265"/>
    </location>
</feature>
<dbReference type="Gene3D" id="3.40.50.1820">
    <property type="entry name" value="alpha/beta hydrolase"/>
    <property type="match status" value="1"/>
</dbReference>
<name>A0AAD7CAV9_9AGAR</name>
<dbReference type="GO" id="GO:0016787">
    <property type="term" value="F:hydrolase activity"/>
    <property type="evidence" value="ECO:0007669"/>
    <property type="project" value="UniProtKB-KW"/>
</dbReference>
<gene>
    <name evidence="2" type="ORF">FB45DRAFT_1020902</name>
</gene>
<keyword evidence="2" id="KW-0378">Hydrolase</keyword>
<dbReference type="PANTHER" id="PTHR17630:SF44">
    <property type="entry name" value="PROTEIN AIM2"/>
    <property type="match status" value="1"/>
</dbReference>
<keyword evidence="3" id="KW-1185">Reference proteome</keyword>
<dbReference type="InterPro" id="IPR002925">
    <property type="entry name" value="Dienelactn_hydro"/>
</dbReference>
<dbReference type="Proteomes" id="UP001221142">
    <property type="component" value="Unassembled WGS sequence"/>
</dbReference>
<dbReference type="SUPFAM" id="SSF53474">
    <property type="entry name" value="alpha/beta-Hydrolases"/>
    <property type="match status" value="1"/>
</dbReference>
<protein>
    <submittedName>
        <fullName evidence="2">Alpha/Beta hydrolase protein</fullName>
    </submittedName>
</protein>